<accession>A0AAV5SDM4</accession>
<dbReference type="SMART" id="SM00034">
    <property type="entry name" value="CLECT"/>
    <property type="match status" value="1"/>
</dbReference>
<dbReference type="CDD" id="cd00037">
    <property type="entry name" value="CLECT"/>
    <property type="match status" value="1"/>
</dbReference>
<evidence type="ECO:0000313" key="3">
    <source>
        <dbReference type="Proteomes" id="UP001432027"/>
    </source>
</evidence>
<dbReference type="EMBL" id="BTSX01000001">
    <property type="protein sequence ID" value="GMS81451.1"/>
    <property type="molecule type" value="Genomic_DNA"/>
</dbReference>
<dbReference type="InterPro" id="IPR016186">
    <property type="entry name" value="C-type_lectin-like/link_sf"/>
</dbReference>
<dbReference type="Pfam" id="PF00059">
    <property type="entry name" value="Lectin_C"/>
    <property type="match status" value="1"/>
</dbReference>
<dbReference type="Proteomes" id="UP001432027">
    <property type="component" value="Unassembled WGS sequence"/>
</dbReference>
<comment type="caution">
    <text evidence="2">The sequence shown here is derived from an EMBL/GenBank/DDBJ whole genome shotgun (WGS) entry which is preliminary data.</text>
</comment>
<proteinExistence type="predicted"/>
<evidence type="ECO:0000313" key="2">
    <source>
        <dbReference type="EMBL" id="GMS81451.1"/>
    </source>
</evidence>
<dbReference type="InterPro" id="IPR001304">
    <property type="entry name" value="C-type_lectin-like"/>
</dbReference>
<keyword evidence="3" id="KW-1185">Reference proteome</keyword>
<dbReference type="Gene3D" id="3.10.100.10">
    <property type="entry name" value="Mannose-Binding Protein A, subunit A"/>
    <property type="match status" value="1"/>
</dbReference>
<protein>
    <recommendedName>
        <fullName evidence="1">C-type lectin domain-containing protein</fullName>
    </recommendedName>
</protein>
<dbReference type="InterPro" id="IPR016187">
    <property type="entry name" value="CTDL_fold"/>
</dbReference>
<reference evidence="2" key="1">
    <citation type="submission" date="2023-10" db="EMBL/GenBank/DDBJ databases">
        <title>Genome assembly of Pristionchus species.</title>
        <authorList>
            <person name="Yoshida K."/>
            <person name="Sommer R.J."/>
        </authorList>
    </citation>
    <scope>NUCLEOTIDE SEQUENCE</scope>
    <source>
        <strain evidence="2">RS0144</strain>
    </source>
</reference>
<dbReference type="SUPFAM" id="SSF56436">
    <property type="entry name" value="C-type lectin-like"/>
    <property type="match status" value="1"/>
</dbReference>
<organism evidence="2 3">
    <name type="scientific">Pristionchus entomophagus</name>
    <dbReference type="NCBI Taxonomy" id="358040"/>
    <lineage>
        <taxon>Eukaryota</taxon>
        <taxon>Metazoa</taxon>
        <taxon>Ecdysozoa</taxon>
        <taxon>Nematoda</taxon>
        <taxon>Chromadorea</taxon>
        <taxon>Rhabditida</taxon>
        <taxon>Rhabditina</taxon>
        <taxon>Diplogasteromorpha</taxon>
        <taxon>Diplogasteroidea</taxon>
        <taxon>Neodiplogasteridae</taxon>
        <taxon>Pristionchus</taxon>
    </lineage>
</organism>
<dbReference type="AlphaFoldDB" id="A0AAV5SDM4"/>
<evidence type="ECO:0000259" key="1">
    <source>
        <dbReference type="PROSITE" id="PS50041"/>
    </source>
</evidence>
<feature type="domain" description="C-type lectin" evidence="1">
    <location>
        <begin position="62"/>
        <end position="186"/>
    </location>
</feature>
<feature type="non-terminal residue" evidence="2">
    <location>
        <position position="1"/>
    </location>
</feature>
<name>A0AAV5SDM4_9BILA</name>
<sequence>DFGSEEATANSGLKEFASENYYFTDLSKNYMRNLEVFCEANCWCAPGFAAFNDDEMSPRTQSNRGCYEMNFDQSDARARKHCSRVGSESMFVQGALVSIHDQQKEFFVYSIASGYGYAAQYWIALTNNGTAWNWDDNSTSPFAEWADGQPDTKDGQLRCAYAARAIGFNVKWSADDCREKHDFACETSPCSVGYLCVPCPGCSF</sequence>
<gene>
    <name evidence="2" type="ORF">PENTCL1PPCAC_3626</name>
</gene>
<dbReference type="PANTHER" id="PTHR31024">
    <property type="entry name" value="C-TYPE LECTIN"/>
    <property type="match status" value="1"/>
</dbReference>
<dbReference type="PROSITE" id="PS50041">
    <property type="entry name" value="C_TYPE_LECTIN_2"/>
    <property type="match status" value="1"/>
</dbReference>
<dbReference type="PANTHER" id="PTHR31024:SF3">
    <property type="entry name" value="C-TYPE LECTIN-RELATED"/>
    <property type="match status" value="1"/>
</dbReference>